<dbReference type="RefSeq" id="WP_163698526.1">
    <property type="nucleotide sequence ID" value="NZ_QXHD01000004.1"/>
</dbReference>
<gene>
    <name evidence="2" type="ORF">DXZ20_12655</name>
</gene>
<reference evidence="2 3" key="1">
    <citation type="journal article" date="2020" name="Microb. Ecol.">
        <title>Ecogenomics of the Marine Benthic Filamentous Cyanobacterium Adonisia.</title>
        <authorList>
            <person name="Walter J.M."/>
            <person name="Coutinho F.H."/>
            <person name="Leomil L."/>
            <person name="Hargreaves P.I."/>
            <person name="Campeao M.E."/>
            <person name="Vieira V.V."/>
            <person name="Silva B.S."/>
            <person name="Fistarol G.O."/>
            <person name="Salomon P.S."/>
            <person name="Sawabe T."/>
            <person name="Mino S."/>
            <person name="Hosokawa M."/>
            <person name="Miyashita H."/>
            <person name="Maruyama F."/>
            <person name="van Verk M.C."/>
            <person name="Dutilh B.E."/>
            <person name="Thompson C.C."/>
            <person name="Thompson F.L."/>
        </authorList>
    </citation>
    <scope>NUCLEOTIDE SEQUENCE [LARGE SCALE GENOMIC DNA]</scope>
    <source>
        <strain evidence="2 3">CCMR0081</strain>
    </source>
</reference>
<protein>
    <submittedName>
        <fullName evidence="2">Uncharacterized protein</fullName>
    </submittedName>
</protein>
<evidence type="ECO:0000313" key="2">
    <source>
        <dbReference type="EMBL" id="NEZ56510.1"/>
    </source>
</evidence>
<organism evidence="2 3">
    <name type="scientific">Adonisia turfae CCMR0081</name>
    <dbReference type="NCBI Taxonomy" id="2292702"/>
    <lineage>
        <taxon>Bacteria</taxon>
        <taxon>Bacillati</taxon>
        <taxon>Cyanobacteriota</taxon>
        <taxon>Adonisia</taxon>
        <taxon>Adonisia turfae</taxon>
    </lineage>
</organism>
<accession>A0A6M0RKU5</accession>
<dbReference type="EMBL" id="QXHD01000004">
    <property type="protein sequence ID" value="NEZ56510.1"/>
    <property type="molecule type" value="Genomic_DNA"/>
</dbReference>
<proteinExistence type="predicted"/>
<comment type="caution">
    <text evidence="2">The sequence shown here is derived from an EMBL/GenBank/DDBJ whole genome shotgun (WGS) entry which is preliminary data.</text>
</comment>
<keyword evidence="1" id="KW-0175">Coiled coil</keyword>
<keyword evidence="3" id="KW-1185">Reference proteome</keyword>
<dbReference type="Proteomes" id="UP000481033">
    <property type="component" value="Unassembled WGS sequence"/>
</dbReference>
<dbReference type="AlphaFoldDB" id="A0A6M0RKU5"/>
<evidence type="ECO:0000256" key="1">
    <source>
        <dbReference type="SAM" id="Coils"/>
    </source>
</evidence>
<sequence>MAFNLTGNLERTLNAKTGLTNERINPSNLERLDFTNVAQLPGNFLTDCGTEASADQFIDHITAESEQLSQATRAIDAANHYIDCQQKYQTALKSLREKVAKLEITIEEAFAQWQTLKHQLNLARKQAGLKHASDVENANIAYAKFDRGLREKLHTATDISRNGIHQGSHLEHQFVQN</sequence>
<name>A0A6M0RKU5_9CYAN</name>
<feature type="coiled-coil region" evidence="1">
    <location>
        <begin position="85"/>
        <end position="112"/>
    </location>
</feature>
<evidence type="ECO:0000313" key="3">
    <source>
        <dbReference type="Proteomes" id="UP000481033"/>
    </source>
</evidence>